<comment type="caution">
    <text evidence="3">The sequence shown here is derived from an EMBL/GenBank/DDBJ whole genome shotgun (WGS) entry which is preliminary data.</text>
</comment>
<sequence>MRIVNSSTALLTIRGELYRHRRYYSTSCSKNLTTLFNKYVDKTNVSSWNSIIAELARGGDSVEALRAFSSMRKLSLKPDRSTFPCAIKSCSALSNLHSGKQAQQQALVFGFESDLFVSSALIDMYSKCGQLQDARTLFDEIPHRNVVSWTSMITGYVQNDNAAGALLLFKEFLIEQRKSVAEGVHGFVIKRGFNDNLGVGNTLMDAYAKCGDVGVSRKVFDRMIARDDVSWNSMIAVYAQNGLSAEALQIFLDMVWYME</sequence>
<dbReference type="Gene3D" id="1.25.40.10">
    <property type="entry name" value="Tetratricopeptide repeat domain"/>
    <property type="match status" value="2"/>
</dbReference>
<name>A0A6A4KGT0_9ERIC</name>
<feature type="non-terminal residue" evidence="3">
    <location>
        <position position="1"/>
    </location>
</feature>
<protein>
    <recommendedName>
        <fullName evidence="4">Pentacotripeptide-repeat region of PRORP domain-containing protein</fullName>
    </recommendedName>
</protein>
<keyword evidence="1" id="KW-0677">Repeat</keyword>
<dbReference type="Pfam" id="PF01535">
    <property type="entry name" value="PPR"/>
    <property type="match status" value="4"/>
</dbReference>
<organism evidence="3">
    <name type="scientific">Rhododendron williamsianum</name>
    <dbReference type="NCBI Taxonomy" id="262921"/>
    <lineage>
        <taxon>Eukaryota</taxon>
        <taxon>Viridiplantae</taxon>
        <taxon>Streptophyta</taxon>
        <taxon>Embryophyta</taxon>
        <taxon>Tracheophyta</taxon>
        <taxon>Spermatophyta</taxon>
        <taxon>Magnoliopsida</taxon>
        <taxon>eudicotyledons</taxon>
        <taxon>Gunneridae</taxon>
        <taxon>Pentapetalae</taxon>
        <taxon>asterids</taxon>
        <taxon>Ericales</taxon>
        <taxon>Ericaceae</taxon>
        <taxon>Ericoideae</taxon>
        <taxon>Rhodoreae</taxon>
        <taxon>Rhododendron</taxon>
    </lineage>
</organism>
<dbReference type="InterPro" id="IPR002885">
    <property type="entry name" value="PPR_rpt"/>
</dbReference>
<dbReference type="PANTHER" id="PTHR47926">
    <property type="entry name" value="PENTATRICOPEPTIDE REPEAT-CONTAINING PROTEIN"/>
    <property type="match status" value="1"/>
</dbReference>
<dbReference type="EMBL" id="QEFC01005348">
    <property type="protein sequence ID" value="KAE9444852.1"/>
    <property type="molecule type" value="Genomic_DNA"/>
</dbReference>
<dbReference type="AlphaFoldDB" id="A0A6A4KGT0"/>
<dbReference type="FunFam" id="1.25.40.10:FF:000475">
    <property type="entry name" value="Pentatricopeptide repeat-containing protein At5g40410, mitochondrial"/>
    <property type="match status" value="1"/>
</dbReference>
<dbReference type="GO" id="GO:0003723">
    <property type="term" value="F:RNA binding"/>
    <property type="evidence" value="ECO:0007669"/>
    <property type="project" value="InterPro"/>
</dbReference>
<evidence type="ECO:0000256" key="2">
    <source>
        <dbReference type="PROSITE-ProRule" id="PRU00708"/>
    </source>
</evidence>
<dbReference type="PANTHER" id="PTHR47926:SF468">
    <property type="entry name" value="PENTATRICOPEPTIDE REPEAT-CONTAINING PROTEIN"/>
    <property type="match status" value="1"/>
</dbReference>
<feature type="repeat" description="PPR" evidence="2">
    <location>
        <begin position="227"/>
        <end position="257"/>
    </location>
</feature>
<dbReference type="InterPro" id="IPR011990">
    <property type="entry name" value="TPR-like_helical_dom_sf"/>
</dbReference>
<dbReference type="NCBIfam" id="TIGR00756">
    <property type="entry name" value="PPR"/>
    <property type="match status" value="3"/>
</dbReference>
<evidence type="ECO:0000313" key="3">
    <source>
        <dbReference type="EMBL" id="KAE9444852.1"/>
    </source>
</evidence>
<evidence type="ECO:0000256" key="1">
    <source>
        <dbReference type="ARBA" id="ARBA00022737"/>
    </source>
</evidence>
<proteinExistence type="predicted"/>
<accession>A0A6A4KGT0</accession>
<dbReference type="FunFam" id="1.25.40.10:FF:000968">
    <property type="entry name" value="Pentatricopeptide repeat-containing protein, mitochondrial"/>
    <property type="match status" value="1"/>
</dbReference>
<dbReference type="Pfam" id="PF13041">
    <property type="entry name" value="PPR_2"/>
    <property type="match status" value="1"/>
</dbReference>
<feature type="repeat" description="PPR" evidence="2">
    <location>
        <begin position="114"/>
        <end position="148"/>
    </location>
</feature>
<evidence type="ECO:0008006" key="4">
    <source>
        <dbReference type="Google" id="ProtNLM"/>
    </source>
</evidence>
<feature type="repeat" description="PPR" evidence="2">
    <location>
        <begin position="44"/>
        <end position="78"/>
    </location>
</feature>
<gene>
    <name evidence="3" type="ORF">C3L33_23250</name>
</gene>
<dbReference type="InterPro" id="IPR046960">
    <property type="entry name" value="PPR_At4g14850-like_plant"/>
</dbReference>
<dbReference type="PROSITE" id="PS51375">
    <property type="entry name" value="PPR"/>
    <property type="match status" value="3"/>
</dbReference>
<reference evidence="3" key="1">
    <citation type="journal article" date="2019" name="Genome Biol. Evol.">
        <title>The Rhododendron genome and chromosomal organization provide insight into shared whole-genome duplications across the heath family (Ericaceae).</title>
        <authorList>
            <person name="Soza V.L."/>
            <person name="Lindsley D."/>
            <person name="Waalkes A."/>
            <person name="Ramage E."/>
            <person name="Patwardhan R.P."/>
            <person name="Burton J.N."/>
            <person name="Adey A."/>
            <person name="Kumar A."/>
            <person name="Qiu R."/>
            <person name="Shendure J."/>
            <person name="Hall B."/>
        </authorList>
    </citation>
    <scope>NUCLEOTIDE SEQUENCE</scope>
    <source>
        <strain evidence="3">RSF 1966-606</strain>
    </source>
</reference>
<dbReference type="OrthoDB" id="1729578at2759"/>
<dbReference type="GO" id="GO:0009451">
    <property type="term" value="P:RNA modification"/>
    <property type="evidence" value="ECO:0007669"/>
    <property type="project" value="InterPro"/>
</dbReference>